<keyword evidence="6" id="KW-0963">Cytoplasm</keyword>
<evidence type="ECO:0000256" key="6">
    <source>
        <dbReference type="RuleBase" id="RU364030"/>
    </source>
</evidence>
<dbReference type="InterPro" id="IPR004226">
    <property type="entry name" value="TBCA"/>
</dbReference>
<gene>
    <name evidence="9" type="primary">LOC106809687</name>
</gene>
<dbReference type="Gene3D" id="1.20.58.90">
    <property type="match status" value="1"/>
</dbReference>
<dbReference type="GeneID" id="106809687"/>
<name>A0ABM1E823_PRICU</name>
<dbReference type="SUPFAM" id="SSF46988">
    <property type="entry name" value="Tubulin chaperone cofactor A"/>
    <property type="match status" value="1"/>
</dbReference>
<comment type="function">
    <text evidence="1">Tubulin-folding protein; involved in the early step of the tubulin folding pathway.</text>
</comment>
<evidence type="ECO:0000256" key="3">
    <source>
        <dbReference type="ARBA" id="ARBA00015002"/>
    </source>
</evidence>
<evidence type="ECO:0000256" key="4">
    <source>
        <dbReference type="ARBA" id="ARBA00023186"/>
    </source>
</evidence>
<dbReference type="PANTHER" id="PTHR21500">
    <property type="entry name" value="TUBULIN-SPECIFIC CHAPERONE A"/>
    <property type="match status" value="1"/>
</dbReference>
<feature type="coiled-coil region" evidence="7">
    <location>
        <begin position="18"/>
        <end position="45"/>
    </location>
</feature>
<keyword evidence="8" id="KW-1185">Reference proteome</keyword>
<evidence type="ECO:0000313" key="9">
    <source>
        <dbReference type="RefSeq" id="XP_014668344.1"/>
    </source>
</evidence>
<dbReference type="InterPro" id="IPR036126">
    <property type="entry name" value="TBCA_sf"/>
</dbReference>
<protein>
    <recommendedName>
        <fullName evidence="3 6">Tubulin-specific chaperone A</fullName>
    </recommendedName>
</protein>
<evidence type="ECO:0000256" key="5">
    <source>
        <dbReference type="ARBA" id="ARBA00026055"/>
    </source>
</evidence>
<comment type="similarity">
    <text evidence="2 6">Belongs to the TBCA family.</text>
</comment>
<accession>A0ABM1E823</accession>
<dbReference type="Proteomes" id="UP000695022">
    <property type="component" value="Unplaced"/>
</dbReference>
<keyword evidence="7" id="KW-0175">Coiled coil</keyword>
<comment type="subcellular location">
    <subcellularLocation>
        <location evidence="6">Cytoplasm</location>
        <location evidence="6">Cytoskeleton</location>
    </subcellularLocation>
</comment>
<keyword evidence="6" id="KW-0493">Microtubule</keyword>
<sequence length="113" mass="12743">MAAPDAIIKNIRIKTGVVKRIAKEKNMYEKEAQMLQERVEKMKAEGRDEHDIKKQQEVTQESNMMIPDCVKRLKAAMADLGNLLDSNQDLCDAEEYKAAKNTMNESASVLTGN</sequence>
<dbReference type="PANTHER" id="PTHR21500:SF0">
    <property type="entry name" value="TUBULIN-SPECIFIC CHAPERONE A"/>
    <property type="match status" value="1"/>
</dbReference>
<keyword evidence="6" id="KW-0206">Cytoskeleton</keyword>
<reference evidence="9" key="1">
    <citation type="submission" date="2025-08" db="UniProtKB">
        <authorList>
            <consortium name="RefSeq"/>
        </authorList>
    </citation>
    <scope>IDENTIFICATION</scope>
</reference>
<dbReference type="RefSeq" id="XP_014668344.1">
    <property type="nucleotide sequence ID" value="XM_014812858.1"/>
</dbReference>
<evidence type="ECO:0000256" key="7">
    <source>
        <dbReference type="SAM" id="Coils"/>
    </source>
</evidence>
<evidence type="ECO:0000256" key="1">
    <source>
        <dbReference type="ARBA" id="ARBA00003046"/>
    </source>
</evidence>
<comment type="subunit">
    <text evidence="5 6">Supercomplex made of cofactors A to E. Cofactors A and D function by capturing and stabilizing tubulin in a quasi-native conformation. Cofactor E binds to the cofactor D-tubulin complex; interaction with cofactor C then causes the release of tubulin polypeptides that are committed to the native state.</text>
</comment>
<keyword evidence="4 6" id="KW-0143">Chaperone</keyword>
<organism evidence="8 9">
    <name type="scientific">Priapulus caudatus</name>
    <name type="common">Priapulid worm</name>
    <dbReference type="NCBI Taxonomy" id="37621"/>
    <lineage>
        <taxon>Eukaryota</taxon>
        <taxon>Metazoa</taxon>
        <taxon>Ecdysozoa</taxon>
        <taxon>Scalidophora</taxon>
        <taxon>Priapulida</taxon>
        <taxon>Priapulimorpha</taxon>
        <taxon>Priapulimorphida</taxon>
        <taxon>Priapulidae</taxon>
        <taxon>Priapulus</taxon>
    </lineage>
</organism>
<evidence type="ECO:0000313" key="8">
    <source>
        <dbReference type="Proteomes" id="UP000695022"/>
    </source>
</evidence>
<evidence type="ECO:0000256" key="2">
    <source>
        <dbReference type="ARBA" id="ARBA00006806"/>
    </source>
</evidence>
<dbReference type="Pfam" id="PF02970">
    <property type="entry name" value="TBCA"/>
    <property type="match status" value="1"/>
</dbReference>
<proteinExistence type="inferred from homology"/>